<dbReference type="EMBL" id="FXWG01000002">
    <property type="protein sequence ID" value="SMQ69535.1"/>
    <property type="molecule type" value="Genomic_DNA"/>
</dbReference>
<proteinExistence type="predicted"/>
<evidence type="ECO:0000259" key="4">
    <source>
        <dbReference type="PROSITE" id="PS51755"/>
    </source>
</evidence>
<feature type="transmembrane region" description="Helical" evidence="3">
    <location>
        <begin position="257"/>
        <end position="277"/>
    </location>
</feature>
<dbReference type="AlphaFoldDB" id="A0A1Y6F3U4"/>
<evidence type="ECO:0000313" key="6">
    <source>
        <dbReference type="Proteomes" id="UP000194420"/>
    </source>
</evidence>
<dbReference type="Pfam" id="PF00486">
    <property type="entry name" value="Trans_reg_C"/>
    <property type="match status" value="1"/>
</dbReference>
<keyword evidence="3" id="KW-0472">Membrane</keyword>
<feature type="transmembrane region" description="Helical" evidence="3">
    <location>
        <begin position="129"/>
        <end position="151"/>
    </location>
</feature>
<feature type="transmembrane region" description="Helical" evidence="3">
    <location>
        <begin position="157"/>
        <end position="183"/>
    </location>
</feature>
<name>A0A1Y6F3U4_9SPHN</name>
<evidence type="ECO:0000256" key="3">
    <source>
        <dbReference type="SAM" id="Phobius"/>
    </source>
</evidence>
<dbReference type="GO" id="GO:0003677">
    <property type="term" value="F:DNA binding"/>
    <property type="evidence" value="ECO:0007669"/>
    <property type="project" value="UniProtKB-UniRule"/>
</dbReference>
<dbReference type="RefSeq" id="WP_086437599.1">
    <property type="nucleotide sequence ID" value="NZ_FXWG01000002.1"/>
</dbReference>
<organism evidence="5 6">
    <name type="scientific">Altererythrobacter xiamenensis</name>
    <dbReference type="NCBI Taxonomy" id="1316679"/>
    <lineage>
        <taxon>Bacteria</taxon>
        <taxon>Pseudomonadati</taxon>
        <taxon>Pseudomonadota</taxon>
        <taxon>Alphaproteobacteria</taxon>
        <taxon>Sphingomonadales</taxon>
        <taxon>Erythrobacteraceae</taxon>
        <taxon>Altererythrobacter</taxon>
    </lineage>
</organism>
<feature type="DNA-binding region" description="OmpR/PhoB-type" evidence="2">
    <location>
        <begin position="5"/>
        <end position="103"/>
    </location>
</feature>
<protein>
    <submittedName>
        <fullName evidence="5">DNA-binding winged helix-turn-helix (WHTH) domain-containing protein</fullName>
    </submittedName>
</protein>
<evidence type="ECO:0000256" key="1">
    <source>
        <dbReference type="ARBA" id="ARBA00023125"/>
    </source>
</evidence>
<dbReference type="InterPro" id="IPR036388">
    <property type="entry name" value="WH-like_DNA-bd_sf"/>
</dbReference>
<dbReference type="GO" id="GO:0000160">
    <property type="term" value="P:phosphorelay signal transduction system"/>
    <property type="evidence" value="ECO:0007669"/>
    <property type="project" value="InterPro"/>
</dbReference>
<keyword evidence="3" id="KW-1133">Transmembrane helix</keyword>
<reference evidence="6" key="1">
    <citation type="submission" date="2017-04" db="EMBL/GenBank/DDBJ databases">
        <authorList>
            <person name="Varghese N."/>
            <person name="Submissions S."/>
        </authorList>
    </citation>
    <scope>NUCLEOTIDE SEQUENCE [LARGE SCALE GENOMIC DNA]</scope>
</reference>
<dbReference type="InterPro" id="IPR001867">
    <property type="entry name" value="OmpR/PhoB-type_DNA-bd"/>
</dbReference>
<dbReference type="Proteomes" id="UP000194420">
    <property type="component" value="Unassembled WGS sequence"/>
</dbReference>
<evidence type="ECO:0000256" key="2">
    <source>
        <dbReference type="PROSITE-ProRule" id="PRU01091"/>
    </source>
</evidence>
<dbReference type="GO" id="GO:0006355">
    <property type="term" value="P:regulation of DNA-templated transcription"/>
    <property type="evidence" value="ECO:0007669"/>
    <property type="project" value="InterPro"/>
</dbReference>
<keyword evidence="3" id="KW-0812">Transmembrane</keyword>
<dbReference type="CDD" id="cd00383">
    <property type="entry name" value="trans_reg_C"/>
    <property type="match status" value="1"/>
</dbReference>
<evidence type="ECO:0000313" key="5">
    <source>
        <dbReference type="EMBL" id="SMQ69535.1"/>
    </source>
</evidence>
<feature type="transmembrane region" description="Helical" evidence="3">
    <location>
        <begin position="227"/>
        <end position="250"/>
    </location>
</feature>
<dbReference type="PROSITE" id="PS51755">
    <property type="entry name" value="OMPR_PHOB"/>
    <property type="match status" value="1"/>
</dbReference>
<feature type="domain" description="OmpR/PhoB-type" evidence="4">
    <location>
        <begin position="5"/>
        <end position="103"/>
    </location>
</feature>
<dbReference type="SMART" id="SM00862">
    <property type="entry name" value="Trans_reg_C"/>
    <property type="match status" value="1"/>
</dbReference>
<feature type="transmembrane region" description="Helical" evidence="3">
    <location>
        <begin position="195"/>
        <end position="215"/>
    </location>
</feature>
<keyword evidence="6" id="KW-1185">Reference proteome</keyword>
<gene>
    <name evidence="5" type="ORF">SAMN06297468_1721</name>
</gene>
<dbReference type="OrthoDB" id="54411at2"/>
<accession>A0A1Y6F3U4</accession>
<keyword evidence="1 2" id="KW-0238">DNA-binding</keyword>
<dbReference type="SUPFAM" id="SSF46894">
    <property type="entry name" value="C-terminal effector domain of the bipartite response regulators"/>
    <property type="match status" value="1"/>
</dbReference>
<dbReference type="Gene3D" id="1.10.10.10">
    <property type="entry name" value="Winged helix-like DNA-binding domain superfamily/Winged helix DNA-binding domain"/>
    <property type="match status" value="1"/>
</dbReference>
<feature type="transmembrane region" description="Helical" evidence="3">
    <location>
        <begin position="324"/>
        <end position="347"/>
    </location>
</feature>
<dbReference type="InterPro" id="IPR016032">
    <property type="entry name" value="Sig_transdc_resp-reg_C-effctor"/>
</dbReference>
<sequence length="354" mass="35786">MGDSPQSLCFGEFTLDLANRRLTRSGVQVELGARYFDALVLLVTEAGSLVSKDRFMDEIWRGIPVTDEALTQCIRTLRRALGDDASSPRFIQTVPKHGYRFLVEPEDAAEKVIAPNSKSASHSKMAGQVAGAATLAGGLAGAAGGMFYGVIASQGGASMVMVLTALVAALGVLAGAGLGLGMAGAIAWRARPDMALIPAAGMGGVVAGALGGSLGRDGIALLTSAQLGPVTGLFEGLVLGLAAGLASYLALSKRLHLSGLVVGTAAVMLGAISGLLIDLVGGRLLGGSLLAVQQDLGGTRLAIDPTAGLLAWIDSGWTAAVFDFGGVTAVAEAAVFVLAIALGMVAVRDHHRDA</sequence>